<evidence type="ECO:0000313" key="1">
    <source>
        <dbReference type="EMBL" id="KAH7996564.1"/>
    </source>
</evidence>
<dbReference type="EMBL" id="CM037628">
    <property type="protein sequence ID" value="KAH7996564.1"/>
    <property type="molecule type" value="Genomic_DNA"/>
</dbReference>
<gene>
    <name evidence="1" type="ORF">K3G42_007900</name>
</gene>
<dbReference type="Proteomes" id="UP000827872">
    <property type="component" value="Linkage Group LG15"/>
</dbReference>
<protein>
    <submittedName>
        <fullName evidence="1">Uncharacterized protein</fullName>
    </submittedName>
</protein>
<accession>A0ACB8EUD6</accession>
<name>A0ACB8EUD6_9SAUR</name>
<organism evidence="1 2">
    <name type="scientific">Sphaerodactylus townsendi</name>
    <dbReference type="NCBI Taxonomy" id="933632"/>
    <lineage>
        <taxon>Eukaryota</taxon>
        <taxon>Metazoa</taxon>
        <taxon>Chordata</taxon>
        <taxon>Craniata</taxon>
        <taxon>Vertebrata</taxon>
        <taxon>Euteleostomi</taxon>
        <taxon>Lepidosauria</taxon>
        <taxon>Squamata</taxon>
        <taxon>Bifurcata</taxon>
        <taxon>Gekkota</taxon>
        <taxon>Sphaerodactylidae</taxon>
        <taxon>Sphaerodactylus</taxon>
    </lineage>
</organism>
<sequence>MWVVLPSKYCPGKGSHGSTAGLDWLSPYFPLTSPPLLLKKLPVVIMLLDAVILILHWCAEWLDYLLVARLKDPSHLAAKRGMNLAKPLQHVAKPLCNSR</sequence>
<proteinExistence type="predicted"/>
<reference evidence="1" key="1">
    <citation type="submission" date="2021-08" db="EMBL/GenBank/DDBJ databases">
        <title>The first chromosome-level gecko genome reveals the dynamic sex chromosomes of Neotropical dwarf geckos (Sphaerodactylidae: Sphaerodactylus).</title>
        <authorList>
            <person name="Pinto B.J."/>
            <person name="Keating S.E."/>
            <person name="Gamble T."/>
        </authorList>
    </citation>
    <scope>NUCLEOTIDE SEQUENCE</scope>
    <source>
        <strain evidence="1">TG3544</strain>
    </source>
</reference>
<comment type="caution">
    <text evidence="1">The sequence shown here is derived from an EMBL/GenBank/DDBJ whole genome shotgun (WGS) entry which is preliminary data.</text>
</comment>
<keyword evidence="2" id="KW-1185">Reference proteome</keyword>
<evidence type="ECO:0000313" key="2">
    <source>
        <dbReference type="Proteomes" id="UP000827872"/>
    </source>
</evidence>